<comment type="caution">
    <text evidence="2">The sequence shown here is derived from an EMBL/GenBank/DDBJ whole genome shotgun (WGS) entry which is preliminary data.</text>
</comment>
<accession>A0ABR2E3M9</accession>
<evidence type="ECO:0000256" key="1">
    <source>
        <dbReference type="SAM" id="MobiDB-lite"/>
    </source>
</evidence>
<protein>
    <submittedName>
        <fullName evidence="2">Uncharacterized protein</fullName>
    </submittedName>
</protein>
<proteinExistence type="predicted"/>
<evidence type="ECO:0000313" key="2">
    <source>
        <dbReference type="EMBL" id="KAK8551819.1"/>
    </source>
</evidence>
<dbReference type="EMBL" id="JBBPBM010000020">
    <property type="protein sequence ID" value="KAK8551819.1"/>
    <property type="molecule type" value="Genomic_DNA"/>
</dbReference>
<sequence>MKVISRVSVGLGSYFVKFGPCKMAELGLDQRLQSDGSDRFWQFGRGTVEKTKEAFSTHQPKREITLLIQGNASSVWKLLSIHWPSLYLGLVVKSEPRREVPTAEAGRGIGGVCLGSFSSEIVAVLEGHRGENKRSLFNSPTKGRDSTVDPRQCKLQSGNSDLSTGQVFI</sequence>
<feature type="compositionally biased region" description="Polar residues" evidence="1">
    <location>
        <begin position="154"/>
        <end position="169"/>
    </location>
</feature>
<organism evidence="2 3">
    <name type="scientific">Hibiscus sabdariffa</name>
    <name type="common">roselle</name>
    <dbReference type="NCBI Taxonomy" id="183260"/>
    <lineage>
        <taxon>Eukaryota</taxon>
        <taxon>Viridiplantae</taxon>
        <taxon>Streptophyta</taxon>
        <taxon>Embryophyta</taxon>
        <taxon>Tracheophyta</taxon>
        <taxon>Spermatophyta</taxon>
        <taxon>Magnoliopsida</taxon>
        <taxon>eudicotyledons</taxon>
        <taxon>Gunneridae</taxon>
        <taxon>Pentapetalae</taxon>
        <taxon>rosids</taxon>
        <taxon>malvids</taxon>
        <taxon>Malvales</taxon>
        <taxon>Malvaceae</taxon>
        <taxon>Malvoideae</taxon>
        <taxon>Hibiscus</taxon>
    </lineage>
</organism>
<gene>
    <name evidence="2" type="ORF">V6N12_040441</name>
</gene>
<feature type="compositionally biased region" description="Basic and acidic residues" evidence="1">
    <location>
        <begin position="142"/>
        <end position="152"/>
    </location>
</feature>
<dbReference type="Proteomes" id="UP001472677">
    <property type="component" value="Unassembled WGS sequence"/>
</dbReference>
<keyword evidence="3" id="KW-1185">Reference proteome</keyword>
<feature type="region of interest" description="Disordered" evidence="1">
    <location>
        <begin position="133"/>
        <end position="169"/>
    </location>
</feature>
<name>A0ABR2E3M9_9ROSI</name>
<reference evidence="2 3" key="1">
    <citation type="journal article" date="2024" name="G3 (Bethesda)">
        <title>Genome assembly of Hibiscus sabdariffa L. provides insights into metabolisms of medicinal natural products.</title>
        <authorList>
            <person name="Kim T."/>
        </authorList>
    </citation>
    <scope>NUCLEOTIDE SEQUENCE [LARGE SCALE GENOMIC DNA]</scope>
    <source>
        <strain evidence="2">TK-2024</strain>
        <tissue evidence="2">Old leaves</tissue>
    </source>
</reference>
<evidence type="ECO:0000313" key="3">
    <source>
        <dbReference type="Proteomes" id="UP001472677"/>
    </source>
</evidence>